<dbReference type="STRING" id="479434.Sthe_2645"/>
<dbReference type="OrthoDB" id="9792971at2"/>
<dbReference type="FunFam" id="3.40.50.720:FF:000203">
    <property type="entry name" value="D-3-phosphoglycerate dehydrogenase (SerA)"/>
    <property type="match status" value="1"/>
</dbReference>
<dbReference type="Gene3D" id="3.40.50.720">
    <property type="entry name" value="NAD(P)-binding Rossmann-like Domain"/>
    <property type="match status" value="2"/>
</dbReference>
<proteinExistence type="inferred from homology"/>
<dbReference type="Proteomes" id="UP000002027">
    <property type="component" value="Chromosome 2"/>
</dbReference>
<dbReference type="InterPro" id="IPR029753">
    <property type="entry name" value="D-isomer_DH_CS"/>
</dbReference>
<dbReference type="EMBL" id="CP001824">
    <property type="protein sequence ID" value="ACZ40059.1"/>
    <property type="molecule type" value="Genomic_DNA"/>
</dbReference>
<keyword evidence="2" id="KW-0560">Oxidoreductase</keyword>
<evidence type="ECO:0000256" key="3">
    <source>
        <dbReference type="ARBA" id="ARBA00023027"/>
    </source>
</evidence>
<dbReference type="AlphaFoldDB" id="D1C8B6"/>
<dbReference type="InterPro" id="IPR036291">
    <property type="entry name" value="NAD(P)-bd_dom_sf"/>
</dbReference>
<dbReference type="InterPro" id="IPR029752">
    <property type="entry name" value="D-isomer_DH_CS1"/>
</dbReference>
<dbReference type="PROSITE" id="PS00670">
    <property type="entry name" value="D_2_HYDROXYACID_DH_2"/>
    <property type="match status" value="1"/>
</dbReference>
<dbReference type="KEGG" id="sti:Sthe_2645"/>
<dbReference type="SUPFAM" id="SSF51735">
    <property type="entry name" value="NAD(P)-binding Rossmann-fold domains"/>
    <property type="match status" value="1"/>
</dbReference>
<organism evidence="5 6">
    <name type="scientific">Sphaerobacter thermophilus (strain ATCC 49802 / DSM 20745 / KCCM 41009 / NCIMB 13125 / S 6022)</name>
    <dbReference type="NCBI Taxonomy" id="479434"/>
    <lineage>
        <taxon>Bacteria</taxon>
        <taxon>Pseudomonadati</taxon>
        <taxon>Thermomicrobiota</taxon>
        <taxon>Thermomicrobia</taxon>
        <taxon>Sphaerobacterales</taxon>
        <taxon>Sphaerobacterineae</taxon>
        <taxon>Sphaerobacteraceae</taxon>
        <taxon>Sphaerobacter</taxon>
    </lineage>
</organism>
<evidence type="ECO:0000256" key="2">
    <source>
        <dbReference type="ARBA" id="ARBA00023002"/>
    </source>
</evidence>
<dbReference type="GO" id="GO:0016616">
    <property type="term" value="F:oxidoreductase activity, acting on the CH-OH group of donors, NAD or NADP as acceptor"/>
    <property type="evidence" value="ECO:0007669"/>
    <property type="project" value="UniProtKB-ARBA"/>
</dbReference>
<keyword evidence="6" id="KW-1185">Reference proteome</keyword>
<name>D1C8B6_SPHTD</name>
<dbReference type="PANTHER" id="PTHR42789">
    <property type="entry name" value="D-ISOMER SPECIFIC 2-HYDROXYACID DEHYDROGENASE FAMILY PROTEIN (AFU_ORTHOLOGUE AFUA_6G10090)"/>
    <property type="match status" value="1"/>
</dbReference>
<dbReference type="PANTHER" id="PTHR42789:SF1">
    <property type="entry name" value="D-ISOMER SPECIFIC 2-HYDROXYACID DEHYDROGENASE FAMILY PROTEIN (AFU_ORTHOLOGUE AFUA_6G10090)"/>
    <property type="match status" value="1"/>
</dbReference>
<dbReference type="Pfam" id="PF02826">
    <property type="entry name" value="2-Hacid_dh_C"/>
    <property type="match status" value="1"/>
</dbReference>
<keyword evidence="3" id="KW-0520">NAD</keyword>
<dbReference type="PROSITE" id="PS00065">
    <property type="entry name" value="D_2_HYDROXYACID_DH_1"/>
    <property type="match status" value="1"/>
</dbReference>
<evidence type="ECO:0000313" key="6">
    <source>
        <dbReference type="Proteomes" id="UP000002027"/>
    </source>
</evidence>
<gene>
    <name evidence="5" type="ordered locus">Sthe_2645</name>
</gene>
<comment type="similarity">
    <text evidence="1">Belongs to the D-isomer specific 2-hydroxyacid dehydrogenase family.</text>
</comment>
<reference evidence="6" key="1">
    <citation type="submission" date="2009-11" db="EMBL/GenBank/DDBJ databases">
        <title>The complete chromosome 2 of Sphaerobacter thermophilus DSM 20745.</title>
        <authorList>
            <person name="Lucas S."/>
            <person name="Copeland A."/>
            <person name="Lapidus A."/>
            <person name="Glavina del Rio T."/>
            <person name="Dalin E."/>
            <person name="Tice H."/>
            <person name="Bruce D."/>
            <person name="Goodwin L."/>
            <person name="Pitluck S."/>
            <person name="Kyrpides N."/>
            <person name="Mavromatis K."/>
            <person name="Ivanova N."/>
            <person name="Mikhailova N."/>
            <person name="LaButti K.M."/>
            <person name="Clum A."/>
            <person name="Sun H.I."/>
            <person name="Brettin T."/>
            <person name="Detter J.C."/>
            <person name="Han C."/>
            <person name="Larimer F."/>
            <person name="Land M."/>
            <person name="Hauser L."/>
            <person name="Markowitz V."/>
            <person name="Cheng J.F."/>
            <person name="Hugenholtz P."/>
            <person name="Woyke T."/>
            <person name="Wu D."/>
            <person name="Steenblock K."/>
            <person name="Schneider S."/>
            <person name="Pukall R."/>
            <person name="Goeker M."/>
            <person name="Klenk H.P."/>
            <person name="Eisen J.A."/>
        </authorList>
    </citation>
    <scope>NUCLEOTIDE SEQUENCE [LARGE SCALE GENOMIC DNA]</scope>
    <source>
        <strain evidence="6">ATCC 49802 / DSM 20745 / S 6022</strain>
    </source>
</reference>
<dbReference type="eggNOG" id="COG1052">
    <property type="taxonomic scope" value="Bacteria"/>
</dbReference>
<evidence type="ECO:0000256" key="1">
    <source>
        <dbReference type="ARBA" id="ARBA00005854"/>
    </source>
</evidence>
<protein>
    <submittedName>
        <fullName evidence="5">D-isomer specific 2-hydroxyacid dehydrogenase NAD-binding protein</fullName>
    </submittedName>
</protein>
<dbReference type="GO" id="GO:0051287">
    <property type="term" value="F:NAD binding"/>
    <property type="evidence" value="ECO:0007669"/>
    <property type="project" value="InterPro"/>
</dbReference>
<sequence>MLTLVTWNRPPGAALVAGDDWLPAMLSERLPGGTVVEDGSEPTGTPAIVAMRGALEAVTDEALAEARVVVLLDPDEAERLRAVRLLAGRNGTRLEVIPSLATIAAAEHTMLLILALSRRLFHAYSDLVSGERRADLQRPDSGQGAENWVGMAWPAPIAGKTLGIIGLGRVGEAVAARARAFGLRVIYHDRERKPAAEQRWGVPYRRFDQLLREADIVSLHLPLTPETRRLLDAPELALMRPDAYLINTAHGGLVDEGALIRALRQGDIAGAGLDVFAYEPIAPDSPLLALDNVVLTPHVGGASADAVRSNFAERAAEVLLSAAG</sequence>
<evidence type="ECO:0000259" key="4">
    <source>
        <dbReference type="Pfam" id="PF02826"/>
    </source>
</evidence>
<reference evidence="5 6" key="2">
    <citation type="journal article" date="2010" name="Stand. Genomic Sci.">
        <title>Complete genome sequence of Desulfohalobium retbaense type strain (HR(100)).</title>
        <authorList>
            <person name="Spring S."/>
            <person name="Nolan M."/>
            <person name="Lapidus A."/>
            <person name="Glavina Del Rio T."/>
            <person name="Copeland A."/>
            <person name="Tice H."/>
            <person name="Cheng J.F."/>
            <person name="Lucas S."/>
            <person name="Land M."/>
            <person name="Chen F."/>
            <person name="Bruce D."/>
            <person name="Goodwin L."/>
            <person name="Pitluck S."/>
            <person name="Ivanova N."/>
            <person name="Mavromatis K."/>
            <person name="Mikhailova N."/>
            <person name="Pati A."/>
            <person name="Chen A."/>
            <person name="Palaniappan K."/>
            <person name="Hauser L."/>
            <person name="Chang Y.J."/>
            <person name="Jeffries C.D."/>
            <person name="Munk C."/>
            <person name="Kiss H."/>
            <person name="Chain P."/>
            <person name="Han C."/>
            <person name="Brettin T."/>
            <person name="Detter J.C."/>
            <person name="Schuler E."/>
            <person name="Goker M."/>
            <person name="Rohde M."/>
            <person name="Bristow J."/>
            <person name="Eisen J.A."/>
            <person name="Markowitz V."/>
            <person name="Hugenholtz P."/>
            <person name="Kyrpides N.C."/>
            <person name="Klenk H.P."/>
        </authorList>
    </citation>
    <scope>NUCLEOTIDE SEQUENCE [LARGE SCALE GENOMIC DNA]</scope>
    <source>
        <strain evidence="6">ATCC 49802 / DSM 20745 / S 6022</strain>
    </source>
</reference>
<dbReference type="InterPro" id="IPR006140">
    <property type="entry name" value="D-isomer_DH_NAD-bd"/>
</dbReference>
<evidence type="ECO:0000313" key="5">
    <source>
        <dbReference type="EMBL" id="ACZ40059.1"/>
    </source>
</evidence>
<dbReference type="InterPro" id="IPR050857">
    <property type="entry name" value="D-2-hydroxyacid_DH"/>
</dbReference>
<dbReference type="RefSeq" id="WP_012873097.1">
    <property type="nucleotide sequence ID" value="NC_013524.1"/>
</dbReference>
<feature type="domain" description="D-isomer specific 2-hydroxyacid dehydrogenase NAD-binding" evidence="4">
    <location>
        <begin position="113"/>
        <end position="300"/>
    </location>
</feature>
<dbReference type="InParanoid" id="D1C8B6"/>
<dbReference type="HOGENOM" id="CLU_019796_1_3_0"/>
<accession>D1C8B6</accession>